<evidence type="ECO:0000313" key="3">
    <source>
        <dbReference type="EMBL" id="VFJ91759.1"/>
    </source>
</evidence>
<dbReference type="Pfam" id="PF06114">
    <property type="entry name" value="Peptidase_M78"/>
    <property type="match status" value="1"/>
</dbReference>
<dbReference type="InterPro" id="IPR010359">
    <property type="entry name" value="IrrE_HExxH"/>
</dbReference>
<dbReference type="EMBL" id="CAADFI010000021">
    <property type="protein sequence ID" value="VFJ91759.1"/>
    <property type="molecule type" value="Genomic_DNA"/>
</dbReference>
<proteinExistence type="predicted"/>
<reference evidence="2" key="1">
    <citation type="submission" date="2019-02" db="EMBL/GenBank/DDBJ databases">
        <authorList>
            <person name="Gruber-Vodicka R. H."/>
            <person name="Seah K. B. B."/>
        </authorList>
    </citation>
    <scope>NUCLEOTIDE SEQUENCE</scope>
    <source>
        <strain evidence="4">BECK_SA2B12</strain>
        <strain evidence="2">BECK_SA2B15</strain>
        <strain evidence="3">BECK_SA2B20</strain>
    </source>
</reference>
<feature type="domain" description="IrrE N-terminal-like" evidence="1">
    <location>
        <begin position="46"/>
        <end position="120"/>
    </location>
</feature>
<dbReference type="Gene3D" id="1.10.10.2910">
    <property type="match status" value="1"/>
</dbReference>
<name>A0A450UDR3_9GAMM</name>
<dbReference type="AlphaFoldDB" id="A0A450UDR3"/>
<dbReference type="InterPro" id="IPR052345">
    <property type="entry name" value="Rad_response_metalloprotease"/>
</dbReference>
<evidence type="ECO:0000313" key="2">
    <source>
        <dbReference type="EMBL" id="VFJ90647.1"/>
    </source>
</evidence>
<dbReference type="PANTHER" id="PTHR43236">
    <property type="entry name" value="ANTITOXIN HIGA1"/>
    <property type="match status" value="1"/>
</dbReference>
<evidence type="ECO:0000313" key="4">
    <source>
        <dbReference type="EMBL" id="VFJ98389.1"/>
    </source>
</evidence>
<gene>
    <name evidence="2" type="ORF">BECKH772A_GA0070896_100235</name>
    <name evidence="3" type="ORF">BECKH772B_GA0070898_100215</name>
    <name evidence="4" type="ORF">BECKH772C_GA0070978_100215</name>
</gene>
<protein>
    <recommendedName>
        <fullName evidence="1">IrrE N-terminal-like domain-containing protein</fullName>
    </recommendedName>
</protein>
<organism evidence="2">
    <name type="scientific">Candidatus Kentrum eta</name>
    <dbReference type="NCBI Taxonomy" id="2126337"/>
    <lineage>
        <taxon>Bacteria</taxon>
        <taxon>Pseudomonadati</taxon>
        <taxon>Pseudomonadota</taxon>
        <taxon>Gammaproteobacteria</taxon>
        <taxon>Candidatus Kentrum</taxon>
    </lineage>
</organism>
<sequence length="308" mass="35514">MAQRLLARHALEPPFDLDGLVEKYAVIDRRRIPFSADGISISIDGTKKPEIIINTIHPKTRQKFTLAHELGHIIIPWHTGTILSHTTYLGADVRWEYREMESEANRFAAELLLPTRWIGGKFREADSISEFLHSILSDSGASKEAAFIKVFDTLESRIVLAELDENNECVKPFATRNAPYTQTLYGIDLINDPPFATESKIEEFNLYGKHYISWEFIDSEIELTDHRPWRDVLDQIMMDCDAKNIQPSINAVLPAVYQMNKEKPIREICSKVIMAYEGRDKFKYIINHALFSQYVIKRVNELSEKNKI</sequence>
<dbReference type="EMBL" id="CAADFG010000023">
    <property type="protein sequence ID" value="VFJ90647.1"/>
    <property type="molecule type" value="Genomic_DNA"/>
</dbReference>
<accession>A0A450UDR3</accession>
<dbReference type="EMBL" id="CAADFJ010000021">
    <property type="protein sequence ID" value="VFJ98389.1"/>
    <property type="molecule type" value="Genomic_DNA"/>
</dbReference>
<evidence type="ECO:0000259" key="1">
    <source>
        <dbReference type="Pfam" id="PF06114"/>
    </source>
</evidence>
<dbReference type="PANTHER" id="PTHR43236:SF1">
    <property type="entry name" value="BLL7220 PROTEIN"/>
    <property type="match status" value="1"/>
</dbReference>